<dbReference type="Gene3D" id="3.30.40.10">
    <property type="entry name" value="Zinc/RING finger domain, C3HC4 (zinc finger)"/>
    <property type="match status" value="1"/>
</dbReference>
<protein>
    <recommendedName>
        <fullName evidence="3">RING-type domain-containing protein</fullName>
    </recommendedName>
</protein>
<organism evidence="4 5">
    <name type="scientific">Prorocentrum cordatum</name>
    <dbReference type="NCBI Taxonomy" id="2364126"/>
    <lineage>
        <taxon>Eukaryota</taxon>
        <taxon>Sar</taxon>
        <taxon>Alveolata</taxon>
        <taxon>Dinophyceae</taxon>
        <taxon>Prorocentrales</taxon>
        <taxon>Prorocentraceae</taxon>
        <taxon>Prorocentrum</taxon>
    </lineage>
</organism>
<accession>A0ABN9U7Q9</accession>
<dbReference type="PANTHER" id="PTHR22765:SF434">
    <property type="entry name" value="GB|AAD18119.1-RELATED"/>
    <property type="match status" value="1"/>
</dbReference>
<evidence type="ECO:0000259" key="3">
    <source>
        <dbReference type="PROSITE" id="PS50089"/>
    </source>
</evidence>
<evidence type="ECO:0000313" key="5">
    <source>
        <dbReference type="Proteomes" id="UP001189429"/>
    </source>
</evidence>
<keyword evidence="5" id="KW-1185">Reference proteome</keyword>
<keyword evidence="1" id="KW-0479">Metal-binding</keyword>
<comment type="caution">
    <text evidence="4">The sequence shown here is derived from an EMBL/GenBank/DDBJ whole genome shotgun (WGS) entry which is preliminary data.</text>
</comment>
<dbReference type="Proteomes" id="UP001189429">
    <property type="component" value="Unassembled WGS sequence"/>
</dbReference>
<dbReference type="PROSITE" id="PS50089">
    <property type="entry name" value="ZF_RING_2"/>
    <property type="match status" value="1"/>
</dbReference>
<keyword evidence="1" id="KW-0862">Zinc</keyword>
<dbReference type="EMBL" id="CAUYUJ010015486">
    <property type="protein sequence ID" value="CAK0854539.1"/>
    <property type="molecule type" value="Genomic_DNA"/>
</dbReference>
<sequence length="162" mass="17047">MHWQLHQDPRSVHDVFGRFFGAQGASQQPSPLAAAVLRQLHPDRVADDVFGRLFGGGGGPDRLRRPRTPAPAGPAAPTARPGQGRGARGPLLPPTRPLPDGAVGTDCAVCLEQLEAGQGCCRPPCLHAFHGDCLREWAGHSQTCPVCKTWAPRPPTGSCASG</sequence>
<name>A0ABN9U7Q9_9DINO</name>
<evidence type="ECO:0000256" key="2">
    <source>
        <dbReference type="SAM" id="MobiDB-lite"/>
    </source>
</evidence>
<evidence type="ECO:0000313" key="4">
    <source>
        <dbReference type="EMBL" id="CAK0854539.1"/>
    </source>
</evidence>
<dbReference type="Pfam" id="PF13639">
    <property type="entry name" value="zf-RING_2"/>
    <property type="match status" value="1"/>
</dbReference>
<dbReference type="InterPro" id="IPR013083">
    <property type="entry name" value="Znf_RING/FYVE/PHD"/>
</dbReference>
<dbReference type="InterPro" id="IPR001841">
    <property type="entry name" value="Znf_RING"/>
</dbReference>
<reference evidence="4" key="1">
    <citation type="submission" date="2023-10" db="EMBL/GenBank/DDBJ databases">
        <authorList>
            <person name="Chen Y."/>
            <person name="Shah S."/>
            <person name="Dougan E. K."/>
            <person name="Thang M."/>
            <person name="Chan C."/>
        </authorList>
    </citation>
    <scope>NUCLEOTIDE SEQUENCE [LARGE SCALE GENOMIC DNA]</scope>
</reference>
<feature type="domain" description="RING-type" evidence="3">
    <location>
        <begin position="107"/>
        <end position="148"/>
    </location>
</feature>
<dbReference type="PANTHER" id="PTHR22765">
    <property type="entry name" value="RING FINGER AND PROTEASE ASSOCIATED DOMAIN-CONTAINING"/>
    <property type="match status" value="1"/>
</dbReference>
<gene>
    <name evidence="4" type="ORF">PCOR1329_LOCUS45607</name>
</gene>
<keyword evidence="1" id="KW-0863">Zinc-finger</keyword>
<feature type="region of interest" description="Disordered" evidence="2">
    <location>
        <begin position="51"/>
        <end position="98"/>
    </location>
</feature>
<dbReference type="InterPro" id="IPR051826">
    <property type="entry name" value="E3_ubiquitin-ligase_domain"/>
</dbReference>
<dbReference type="SUPFAM" id="SSF57850">
    <property type="entry name" value="RING/U-box"/>
    <property type="match status" value="1"/>
</dbReference>
<dbReference type="SMART" id="SM00184">
    <property type="entry name" value="RING"/>
    <property type="match status" value="1"/>
</dbReference>
<proteinExistence type="predicted"/>
<evidence type="ECO:0000256" key="1">
    <source>
        <dbReference type="PROSITE-ProRule" id="PRU00175"/>
    </source>
</evidence>